<dbReference type="InterPro" id="IPR043128">
    <property type="entry name" value="Rev_trsase/Diguanyl_cyclase"/>
</dbReference>
<dbReference type="PANTHER" id="PTHR44757:SF2">
    <property type="entry name" value="BIOFILM ARCHITECTURE MAINTENANCE PROTEIN MBAA"/>
    <property type="match status" value="1"/>
</dbReference>
<dbReference type="PROSITE" id="PS50112">
    <property type="entry name" value="PAS"/>
    <property type="match status" value="1"/>
</dbReference>
<dbReference type="InterPro" id="IPR013655">
    <property type="entry name" value="PAS_fold_3"/>
</dbReference>
<dbReference type="InterPro" id="IPR035919">
    <property type="entry name" value="EAL_sf"/>
</dbReference>
<evidence type="ECO:0000256" key="2">
    <source>
        <dbReference type="ARBA" id="ARBA00022636"/>
    </source>
</evidence>
<evidence type="ECO:0000259" key="5">
    <source>
        <dbReference type="PROSITE" id="PS50883"/>
    </source>
</evidence>
<evidence type="ECO:0000256" key="1">
    <source>
        <dbReference type="ARBA" id="ARBA00012282"/>
    </source>
</evidence>
<dbReference type="Pfam" id="PF07494">
    <property type="entry name" value="Reg_prop"/>
    <property type="match status" value="3"/>
</dbReference>
<dbReference type="SMART" id="SM00052">
    <property type="entry name" value="EAL"/>
    <property type="match status" value="1"/>
</dbReference>
<dbReference type="InterPro" id="IPR001633">
    <property type="entry name" value="EAL_dom"/>
</dbReference>
<dbReference type="CDD" id="cd01949">
    <property type="entry name" value="GGDEF"/>
    <property type="match status" value="1"/>
</dbReference>
<dbReference type="SMART" id="SM00091">
    <property type="entry name" value="PAS"/>
    <property type="match status" value="1"/>
</dbReference>
<gene>
    <name evidence="7" type="ORF">TQ33_0108</name>
</gene>
<dbReference type="NCBIfam" id="TIGR00229">
    <property type="entry name" value="sensory_box"/>
    <property type="match status" value="1"/>
</dbReference>
<dbReference type="CDD" id="cd00146">
    <property type="entry name" value="PKD"/>
    <property type="match status" value="1"/>
</dbReference>
<evidence type="ECO:0000259" key="3">
    <source>
        <dbReference type="PROSITE" id="PS50112"/>
    </source>
</evidence>
<dbReference type="CDD" id="cd01948">
    <property type="entry name" value="EAL"/>
    <property type="match status" value="1"/>
</dbReference>
<dbReference type="SUPFAM" id="SSF141868">
    <property type="entry name" value="EAL domain-like"/>
    <property type="match status" value="1"/>
</dbReference>
<reference evidence="7 8" key="1">
    <citation type="submission" date="2015-02" db="EMBL/GenBank/DDBJ databases">
        <title>Complete genome sequence of Kangiella geojedonensis strain YCS-5T.</title>
        <authorList>
            <person name="Kim K.M."/>
        </authorList>
    </citation>
    <scope>NUCLEOTIDE SEQUENCE [LARGE SCALE GENOMIC DNA]</scope>
    <source>
        <strain evidence="7 8">YCS-5</strain>
    </source>
</reference>
<dbReference type="STRING" id="914150.TQ33_0108"/>
<keyword evidence="8" id="KW-1185">Reference proteome</keyword>
<dbReference type="Gene3D" id="3.30.450.20">
    <property type="entry name" value="PAS domain"/>
    <property type="match status" value="2"/>
</dbReference>
<dbReference type="SMART" id="SM00267">
    <property type="entry name" value="GGDEF"/>
    <property type="match status" value="1"/>
</dbReference>
<dbReference type="Pfam" id="PF08447">
    <property type="entry name" value="PAS_3"/>
    <property type="match status" value="1"/>
</dbReference>
<evidence type="ECO:0000313" key="8">
    <source>
        <dbReference type="Proteomes" id="UP000034071"/>
    </source>
</evidence>
<dbReference type="FunFam" id="3.20.20.450:FF:000001">
    <property type="entry name" value="Cyclic di-GMP phosphodiesterase yahA"/>
    <property type="match status" value="1"/>
</dbReference>
<dbReference type="InterPro" id="IPR015943">
    <property type="entry name" value="WD40/YVTN_repeat-like_dom_sf"/>
</dbReference>
<dbReference type="CDD" id="cd00130">
    <property type="entry name" value="PAS"/>
    <property type="match status" value="1"/>
</dbReference>
<dbReference type="Gene3D" id="2.60.40.10">
    <property type="entry name" value="Immunoglobulins"/>
    <property type="match status" value="1"/>
</dbReference>
<dbReference type="SUPFAM" id="SSF63829">
    <property type="entry name" value="Calcium-dependent phosphotriesterase"/>
    <property type="match status" value="3"/>
</dbReference>
<dbReference type="Gene3D" id="3.30.70.270">
    <property type="match status" value="1"/>
</dbReference>
<dbReference type="Proteomes" id="UP000034071">
    <property type="component" value="Chromosome"/>
</dbReference>
<dbReference type="InterPro" id="IPR000160">
    <property type="entry name" value="GGDEF_dom"/>
</dbReference>
<feature type="domain" description="PAC" evidence="4">
    <location>
        <begin position="901"/>
        <end position="954"/>
    </location>
</feature>
<dbReference type="NCBIfam" id="TIGR00254">
    <property type="entry name" value="GGDEF"/>
    <property type="match status" value="1"/>
</dbReference>
<dbReference type="KEGG" id="kge:TQ33_0108"/>
<organism evidence="7 8">
    <name type="scientific">Kangiella geojedonensis</name>
    <dbReference type="NCBI Taxonomy" id="914150"/>
    <lineage>
        <taxon>Bacteria</taxon>
        <taxon>Pseudomonadati</taxon>
        <taxon>Pseudomonadota</taxon>
        <taxon>Gammaproteobacteria</taxon>
        <taxon>Kangiellales</taxon>
        <taxon>Kangiellaceae</taxon>
        <taxon>Kangiella</taxon>
    </lineage>
</organism>
<dbReference type="Pfam" id="PF00563">
    <property type="entry name" value="EAL"/>
    <property type="match status" value="1"/>
</dbReference>
<feature type="domain" description="PAS" evidence="3">
    <location>
        <begin position="948"/>
        <end position="996"/>
    </location>
</feature>
<dbReference type="InterPro" id="IPR029787">
    <property type="entry name" value="Nucleotide_cyclase"/>
</dbReference>
<dbReference type="InterPro" id="IPR052155">
    <property type="entry name" value="Biofilm_reg_signaling"/>
</dbReference>
<dbReference type="InterPro" id="IPR011110">
    <property type="entry name" value="Reg_prop"/>
</dbReference>
<dbReference type="InterPro" id="IPR035965">
    <property type="entry name" value="PAS-like_dom_sf"/>
</dbReference>
<dbReference type="PANTHER" id="PTHR44757">
    <property type="entry name" value="DIGUANYLATE CYCLASE DGCP"/>
    <property type="match status" value="1"/>
</dbReference>
<dbReference type="EC" id="3.1.4.52" evidence="1"/>
<proteinExistence type="predicted"/>
<protein>
    <recommendedName>
        <fullName evidence="1">cyclic-guanylate-specific phosphodiesterase</fullName>
        <ecNumber evidence="1">3.1.4.52</ecNumber>
    </recommendedName>
</protein>
<dbReference type="EMBL" id="CP010975">
    <property type="protein sequence ID" value="AKE51100.1"/>
    <property type="molecule type" value="Genomic_DNA"/>
</dbReference>
<dbReference type="SMART" id="SM00086">
    <property type="entry name" value="PAC"/>
    <property type="match status" value="2"/>
</dbReference>
<dbReference type="RefSeq" id="WP_046560331.1">
    <property type="nucleotide sequence ID" value="NZ_CP010975.1"/>
</dbReference>
<dbReference type="Pfam" id="PF13426">
    <property type="entry name" value="PAS_9"/>
    <property type="match status" value="1"/>
</dbReference>
<dbReference type="Gene3D" id="3.20.20.450">
    <property type="entry name" value="EAL domain"/>
    <property type="match status" value="1"/>
</dbReference>
<accession>A0A0F6TPG0</accession>
<dbReference type="SUPFAM" id="SSF55073">
    <property type="entry name" value="Nucleotide cyclase"/>
    <property type="match status" value="1"/>
</dbReference>
<dbReference type="InterPro" id="IPR000700">
    <property type="entry name" value="PAS-assoc_C"/>
</dbReference>
<feature type="domain" description="EAL" evidence="5">
    <location>
        <begin position="1250"/>
        <end position="1504"/>
    </location>
</feature>
<dbReference type="SUPFAM" id="SSF55785">
    <property type="entry name" value="PYP-like sensor domain (PAS domain)"/>
    <property type="match status" value="2"/>
</dbReference>
<dbReference type="Pfam" id="PF00990">
    <property type="entry name" value="GGDEF"/>
    <property type="match status" value="1"/>
</dbReference>
<feature type="domain" description="PAC" evidence="4">
    <location>
        <begin position="1024"/>
        <end position="1076"/>
    </location>
</feature>
<evidence type="ECO:0000259" key="6">
    <source>
        <dbReference type="PROSITE" id="PS50887"/>
    </source>
</evidence>
<sequence length="1520" mass="171433">MPKNAFILLSLLLWGWLFTSTVYSPARAQYAAAALLEGELSQSTVTSIVEDRHGFLWIGTEDGLNRFDGYSVKIYNKQNSELPSTRIKDLVIDSEGELWIATQNGLALFQQSTGKIINFYHNAQEPFSIADNFVSSLAVDDKGGVWVGTYGGPSYYDPAINGFRTLPIMKSRRVPAALSEVKDIIVDSQQRVWLVTTRGDLARFMPAVNQFIVIDNPAMQSLGLLEAMAETPEGRLWLLSPQAGLVEFDPVEQSFKQLRIEDIGLEDNELKLNSLYFDKEQRLWVGTQKKGLYTIKNKRVVDHHTYGKPGAVGSNRINVLYQDSSDILWIGSSSYLNKINPNAINFIHIDHSQSKHGSLKSDVTYSLLATSYDHLLVGSDVSGLTVLKRTYDGAEPVEVTLPPELEGKSINKLIEIGAGRHWLISEQSIWKFDELKLSFELVYQASSPRDYFLTAHYDQQFLWLGTAKGVWRLGADHSLKKYRLVDINYHRNNRINVLMPDKSGDYLWVGSDSGVYRFSKQDESFISLDNLFTDLPPQAKEVVLSLALDQDSRLWVGTFGNGLVVVDLVSQQYTVLNNAVSSLHETIYSLLQDESGTIWAGTGGGLYRIDTSDYSMSQFSMTEDQPIIEFNTGATTRDRVGNLYFGGMNGVISFNPSAYTEDDTPPKPVITDILVNNHSIIVGEAHRQRLTKPANIAEQVKIYPEDTAVSFDFSGFNYTDPWSNRFRYMLEGYDSDWIETDAKSRRVTYTNLKPGTYHFKVNAANKDGFWSEQPAEIEVKVQTLSWLSPLAYTVYGFILGLVILAFSYLIWSRMRERQSAAQQLAESEERLKLSLWGSGDELWDWQVNTGALHLSNEWPYDFPRDGIRSGYSMANSNIHPNDLPYVKQALNAHLAGKSLHFESTYRISNERGGWIWVLDRGKVVARDEHKKPLRMAGTLKNISDLKDTEQQLSMVVKSFDNISDGVWILDEDYNYIAVNKAYTKITGFDSEEVIGQPIRETAIVNAPDNFIEELREVLVSEGSWSGELEAIRNNGQVYPIEINIDVVRDGDGNIINYVGVFSDITFRKKAEKELRRLATVDQLTGLRNRNSFKQRFEELLALSGDSDQHALLFIDLDNFKRINDSLGHGVGDELLTSVAKALLSISEDNNGIVARLGGDEFTVVLSDVDTWSQPAKYAQAILDHFSKPLPLSSAEVVVSPSIGIVMYPENGESAEELLKNADMAMYYAKKKGKNTYQFYTRQMNEQAQLRINLESELRQAIEKDEFVVFYQPKVSLETGKITSMEALVRWRNPNRGLVMPGEFIPLAEEAGFIIPISQKVIEKTCLQLRDWKNRGIYDGKIAVNLSAVQFYHENLWETVKTALHIAKIEATSLEFEITEGMVMEDLAHSIQQMKTLKEMGISLALDDFGVGYSSLGNLKDFPIDTLKIDRSFVWDLEDSERDQKLVASIVTLAHNLGIKVVAEGVETVLQVEALREMECEEIQGYIFSKPVPPWEIEAMLTNPDYSLFDILKEMEGEEEG</sequence>
<dbReference type="PROSITE" id="PS50113">
    <property type="entry name" value="PAC"/>
    <property type="match status" value="2"/>
</dbReference>
<evidence type="ECO:0000259" key="4">
    <source>
        <dbReference type="PROSITE" id="PS50113"/>
    </source>
</evidence>
<keyword evidence="2" id="KW-0973">c-di-GMP</keyword>
<dbReference type="HOGENOM" id="CLU_003758_1_1_6"/>
<dbReference type="Pfam" id="PF07495">
    <property type="entry name" value="Y_Y_Y"/>
    <property type="match status" value="1"/>
</dbReference>
<dbReference type="InterPro" id="IPR013783">
    <property type="entry name" value="Ig-like_fold"/>
</dbReference>
<feature type="domain" description="GGDEF" evidence="6">
    <location>
        <begin position="1107"/>
        <end position="1241"/>
    </location>
</feature>
<dbReference type="PROSITE" id="PS50883">
    <property type="entry name" value="EAL"/>
    <property type="match status" value="1"/>
</dbReference>
<dbReference type="InterPro" id="IPR011123">
    <property type="entry name" value="Y_Y_Y"/>
</dbReference>
<evidence type="ECO:0000313" key="7">
    <source>
        <dbReference type="EMBL" id="AKE51100.1"/>
    </source>
</evidence>
<dbReference type="InterPro" id="IPR000014">
    <property type="entry name" value="PAS"/>
</dbReference>
<dbReference type="InterPro" id="IPR001610">
    <property type="entry name" value="PAC"/>
</dbReference>
<dbReference type="OrthoDB" id="9787514at2"/>
<dbReference type="PROSITE" id="PS50887">
    <property type="entry name" value="GGDEF"/>
    <property type="match status" value="1"/>
</dbReference>
<dbReference type="GO" id="GO:0071111">
    <property type="term" value="F:cyclic-guanylate-specific phosphodiesterase activity"/>
    <property type="evidence" value="ECO:0007669"/>
    <property type="project" value="UniProtKB-EC"/>
</dbReference>
<name>A0A0F6TPG0_9GAMM</name>
<dbReference type="Gene3D" id="2.130.10.10">
    <property type="entry name" value="YVTN repeat-like/Quinoprotein amine dehydrogenase"/>
    <property type="match status" value="3"/>
</dbReference>